<dbReference type="OrthoDB" id="1645442at2"/>
<dbReference type="InterPro" id="IPR029068">
    <property type="entry name" value="Glyas_Bleomycin-R_OHBP_Dase"/>
</dbReference>
<sequence>MRLTSVILDSADPTRLAAFYHEATGWPVVDSGEDYASLSAGDGLSLGFQRVQGYQGGGWPDDRKHAHVDFAVLDVDGTVAKLVALGASKPDFQPGGDGWTVVADPEGHLFCLSRAE</sequence>
<keyword evidence="3" id="KW-1185">Reference proteome</keyword>
<protein>
    <submittedName>
        <fullName evidence="2">Glyoxalase/bleomycin resistance/dioxygenase family protein</fullName>
    </submittedName>
</protein>
<reference evidence="3" key="1">
    <citation type="journal article" date="2021" name="Curr. Microbiol.">
        <title>Complete genome of nocamycin-producing strain Saccharothrix syringae NRRL B-16468 reveals the biosynthetic potential for secondary metabolites.</title>
        <authorList>
            <person name="Mo X."/>
            <person name="Yang S."/>
        </authorList>
    </citation>
    <scope>NUCLEOTIDE SEQUENCE [LARGE SCALE GENOMIC DNA]</scope>
    <source>
        <strain evidence="3">ATCC 51364 / DSM 43886 / JCM 6844 / KCTC 9398 / NBRC 14523 / NRRL B-16468 / INA 2240</strain>
    </source>
</reference>
<dbReference type="PANTHER" id="PTHR35908">
    <property type="entry name" value="HYPOTHETICAL FUSION PROTEIN"/>
    <property type="match status" value="1"/>
</dbReference>
<feature type="domain" description="VOC" evidence="1">
    <location>
        <begin position="2"/>
        <end position="115"/>
    </location>
</feature>
<evidence type="ECO:0000259" key="1">
    <source>
        <dbReference type="PROSITE" id="PS51819"/>
    </source>
</evidence>
<dbReference type="InterPro" id="IPR037523">
    <property type="entry name" value="VOC_core"/>
</dbReference>
<dbReference type="Proteomes" id="UP000325787">
    <property type="component" value="Chromosome"/>
</dbReference>
<dbReference type="GO" id="GO:0051213">
    <property type="term" value="F:dioxygenase activity"/>
    <property type="evidence" value="ECO:0007669"/>
    <property type="project" value="UniProtKB-KW"/>
</dbReference>
<keyword evidence="2" id="KW-0223">Dioxygenase</keyword>
<organism evidence="2 3">
    <name type="scientific">Saccharothrix syringae</name>
    <name type="common">Nocardiopsis syringae</name>
    <dbReference type="NCBI Taxonomy" id="103733"/>
    <lineage>
        <taxon>Bacteria</taxon>
        <taxon>Bacillati</taxon>
        <taxon>Actinomycetota</taxon>
        <taxon>Actinomycetes</taxon>
        <taxon>Pseudonocardiales</taxon>
        <taxon>Pseudonocardiaceae</taxon>
        <taxon>Saccharothrix</taxon>
    </lineage>
</organism>
<dbReference type="SUPFAM" id="SSF54593">
    <property type="entry name" value="Glyoxalase/Bleomycin resistance protein/Dihydroxybiphenyl dioxygenase"/>
    <property type="match status" value="1"/>
</dbReference>
<dbReference type="PANTHER" id="PTHR35908:SF1">
    <property type="entry name" value="CONSERVED PROTEIN"/>
    <property type="match status" value="1"/>
</dbReference>
<name>A0A5Q0GVI8_SACSY</name>
<dbReference type="Pfam" id="PF18029">
    <property type="entry name" value="Glyoxalase_6"/>
    <property type="match status" value="1"/>
</dbReference>
<accession>A0A5Q0GVI8</accession>
<dbReference type="EMBL" id="CP034550">
    <property type="protein sequence ID" value="QFZ17941.1"/>
    <property type="molecule type" value="Genomic_DNA"/>
</dbReference>
<dbReference type="Gene3D" id="3.10.180.10">
    <property type="entry name" value="2,3-Dihydroxybiphenyl 1,2-Dioxygenase, domain 1"/>
    <property type="match status" value="1"/>
</dbReference>
<keyword evidence="2" id="KW-0560">Oxidoreductase</keyword>
<proteinExistence type="predicted"/>
<dbReference type="PROSITE" id="PS51819">
    <property type="entry name" value="VOC"/>
    <property type="match status" value="1"/>
</dbReference>
<dbReference type="InterPro" id="IPR041581">
    <property type="entry name" value="Glyoxalase_6"/>
</dbReference>
<dbReference type="KEGG" id="ssyi:EKG83_11025"/>
<dbReference type="RefSeq" id="WP_033434494.1">
    <property type="nucleotide sequence ID" value="NZ_CP034550.1"/>
</dbReference>
<gene>
    <name evidence="2" type="ORF">EKG83_11025</name>
</gene>
<evidence type="ECO:0000313" key="2">
    <source>
        <dbReference type="EMBL" id="QFZ17941.1"/>
    </source>
</evidence>
<evidence type="ECO:0000313" key="3">
    <source>
        <dbReference type="Proteomes" id="UP000325787"/>
    </source>
</evidence>
<dbReference type="AlphaFoldDB" id="A0A5Q0GVI8"/>